<evidence type="ECO:0000256" key="7">
    <source>
        <dbReference type="ARBA" id="ARBA00023146"/>
    </source>
</evidence>
<comment type="catalytic activity">
    <reaction evidence="8 9">
        <text>tRNA(Leu) + L-leucine + ATP = L-leucyl-tRNA(Leu) + AMP + diphosphate</text>
        <dbReference type="Rhea" id="RHEA:11688"/>
        <dbReference type="Rhea" id="RHEA-COMP:9613"/>
        <dbReference type="Rhea" id="RHEA-COMP:9622"/>
        <dbReference type="ChEBI" id="CHEBI:30616"/>
        <dbReference type="ChEBI" id="CHEBI:33019"/>
        <dbReference type="ChEBI" id="CHEBI:57427"/>
        <dbReference type="ChEBI" id="CHEBI:78442"/>
        <dbReference type="ChEBI" id="CHEBI:78494"/>
        <dbReference type="ChEBI" id="CHEBI:456215"/>
        <dbReference type="EC" id="6.1.1.4"/>
    </reaction>
</comment>
<dbReference type="InterPro" id="IPR002302">
    <property type="entry name" value="Leu-tRNA-ligase"/>
</dbReference>
<dbReference type="Proteomes" id="UP001595828">
    <property type="component" value="Unassembled WGS sequence"/>
</dbReference>
<dbReference type="Gene3D" id="3.90.740.10">
    <property type="entry name" value="Valyl/Leucyl/Isoleucyl-tRNA synthetase, editing domain"/>
    <property type="match status" value="1"/>
</dbReference>
<comment type="similarity">
    <text evidence="1 9 10">Belongs to the class-I aminoacyl-tRNA synthetase family.</text>
</comment>
<dbReference type="PROSITE" id="PS00178">
    <property type="entry name" value="AA_TRNA_LIGASE_I"/>
    <property type="match status" value="1"/>
</dbReference>
<dbReference type="Pfam" id="PF08264">
    <property type="entry name" value="Anticodon_1"/>
    <property type="match status" value="1"/>
</dbReference>
<keyword evidence="16" id="KW-1185">Reference proteome</keyword>
<sequence length="842" mass="92444">MTDERFDPAVADGRWQRAWDERGTFTVPAGATDDNRPRSYVLEMFPYPSGRIHIGHVRNYTMGDVLARYKRMIGHAVLHPMGWDAFGMPAENAAMEQGVHPGGWTRHNIETMKAQLKRLGLALDWSRELATCDPDYYGHEQALFLDLHAAGLVYRKESAVNWDPVDQTVLANEQVIDGRGWRSGALVEKRKLSQWFLKITDFAEELLDGLSTLDQWPDKVRLMQENWIGKSTGLEFSFRPANFDEEIAVYSTRPDTIFGASFVAVAADHPVAQAVAANSAEAQAFIVACKAGGTTAAELETAEKLGYDTGLKVVHPFTGNELPVYIANFVLMEYGTGAVMGVPGHDQRDFEFASKYGLPIPRVVANSAAAAGEPLDAADTSDGVIVNSRFLDGMSVAAAIAEVIARAEAEGWGRGKTVWRLRDWGVSRQRYWGTPIPFIHCGACGIVPVPKAQLPVVLPEDVDFKTPGNPLARHPTWKHVACPVCGGAAERETDTLDTFVNSSWYFLRFASQPADKPFDRDEVARWLPVEQYIGGIEHAILHLLYARFWTRALNRIGLIDVKEPFASLFTQGMVTHETYSRDIDGREVFYSPGEVARTGEAATLKADGAAVSIGRVIKMSKSKKNTVDPDEIVAKYGADAVRWFMLSDSPPERDLPWSEAGIEGCWRFVQRLWRLFGQLDQNGDGVDNALDRKRDQAVAAVAADIEALSFNKAVARIYELTSAIEKAAPSASRLAAIRALMLLVAPMMPHLAEQAHAATGSTALIADAAWPSVDPALLVDDEVTVAVQVRGKLRDTLTVAKGTAREELEALALASDKVQRALDGAEIRKVIVVPDRLVNLVA</sequence>
<evidence type="ECO:0000259" key="11">
    <source>
        <dbReference type="Pfam" id="PF00133"/>
    </source>
</evidence>
<evidence type="ECO:0000256" key="6">
    <source>
        <dbReference type="ARBA" id="ARBA00022917"/>
    </source>
</evidence>
<evidence type="ECO:0000259" key="13">
    <source>
        <dbReference type="Pfam" id="PF09334"/>
    </source>
</evidence>
<evidence type="ECO:0000313" key="15">
    <source>
        <dbReference type="EMBL" id="MFC4294450.1"/>
    </source>
</evidence>
<evidence type="ECO:0000259" key="14">
    <source>
        <dbReference type="Pfam" id="PF13603"/>
    </source>
</evidence>
<dbReference type="Gene3D" id="2.20.28.290">
    <property type="match status" value="1"/>
</dbReference>
<dbReference type="Gene3D" id="3.10.20.590">
    <property type="match status" value="1"/>
</dbReference>
<dbReference type="SUPFAM" id="SSF47323">
    <property type="entry name" value="Anticodon-binding domain of a subclass of class I aminoacyl-tRNA synthetases"/>
    <property type="match status" value="1"/>
</dbReference>
<dbReference type="RefSeq" id="WP_379537900.1">
    <property type="nucleotide sequence ID" value="NZ_JBHSDR010000003.1"/>
</dbReference>
<feature type="domain" description="Methionyl/Leucyl tRNA synthetase" evidence="13">
    <location>
        <begin position="44"/>
        <end position="175"/>
    </location>
</feature>
<evidence type="ECO:0000256" key="3">
    <source>
        <dbReference type="ARBA" id="ARBA00022598"/>
    </source>
</evidence>
<name>A0ABV8RM96_9SPHN</name>
<dbReference type="PRINTS" id="PR00985">
    <property type="entry name" value="TRNASYNTHLEU"/>
</dbReference>
<feature type="domain" description="Aminoacyl-tRNA synthetase class Ia" evidence="11">
    <location>
        <begin position="421"/>
        <end position="577"/>
    </location>
</feature>
<organism evidence="15 16">
    <name type="scientific">Novosphingobium tardum</name>
    <dbReference type="NCBI Taxonomy" id="1538021"/>
    <lineage>
        <taxon>Bacteria</taxon>
        <taxon>Pseudomonadati</taxon>
        <taxon>Pseudomonadota</taxon>
        <taxon>Alphaproteobacteria</taxon>
        <taxon>Sphingomonadales</taxon>
        <taxon>Sphingomonadaceae</taxon>
        <taxon>Novosphingobium</taxon>
    </lineage>
</organism>
<evidence type="ECO:0000256" key="1">
    <source>
        <dbReference type="ARBA" id="ARBA00005594"/>
    </source>
</evidence>
<dbReference type="Pfam" id="PF09334">
    <property type="entry name" value="tRNA-synt_1g"/>
    <property type="match status" value="1"/>
</dbReference>
<dbReference type="InterPro" id="IPR014729">
    <property type="entry name" value="Rossmann-like_a/b/a_fold"/>
</dbReference>
<reference evidence="16" key="1">
    <citation type="journal article" date="2019" name="Int. J. Syst. Evol. Microbiol.">
        <title>The Global Catalogue of Microorganisms (GCM) 10K type strain sequencing project: providing services to taxonomists for standard genome sequencing and annotation.</title>
        <authorList>
            <consortium name="The Broad Institute Genomics Platform"/>
            <consortium name="The Broad Institute Genome Sequencing Center for Infectious Disease"/>
            <person name="Wu L."/>
            <person name="Ma J."/>
        </authorList>
    </citation>
    <scope>NUCLEOTIDE SEQUENCE [LARGE SCALE GENOMIC DNA]</scope>
    <source>
        <strain evidence="16">CGMCC 1.12989</strain>
    </source>
</reference>
<comment type="caution">
    <text evidence="15">The sequence shown here is derived from an EMBL/GenBank/DDBJ whole genome shotgun (WGS) entry which is preliminary data.</text>
</comment>
<dbReference type="CDD" id="cd07958">
    <property type="entry name" value="Anticodon_Ia_Leu_BEm"/>
    <property type="match status" value="1"/>
</dbReference>
<feature type="short sequence motif" description="'KMSKS' region" evidence="9">
    <location>
        <begin position="618"/>
        <end position="622"/>
    </location>
</feature>
<evidence type="ECO:0000256" key="10">
    <source>
        <dbReference type="RuleBase" id="RU363035"/>
    </source>
</evidence>
<dbReference type="InterPro" id="IPR009080">
    <property type="entry name" value="tRNAsynth_Ia_anticodon-bd"/>
</dbReference>
<evidence type="ECO:0000313" key="16">
    <source>
        <dbReference type="Proteomes" id="UP001595828"/>
    </source>
</evidence>
<keyword evidence="2 9" id="KW-0963">Cytoplasm</keyword>
<gene>
    <name evidence="9 15" type="primary">leuS</name>
    <name evidence="15" type="ORF">ACFO0A_05180</name>
</gene>
<evidence type="ECO:0000256" key="2">
    <source>
        <dbReference type="ARBA" id="ARBA00022490"/>
    </source>
</evidence>
<dbReference type="PANTHER" id="PTHR43740:SF2">
    <property type="entry name" value="LEUCINE--TRNA LIGASE, MITOCHONDRIAL"/>
    <property type="match status" value="1"/>
</dbReference>
<dbReference type="HAMAP" id="MF_00049_B">
    <property type="entry name" value="Leu_tRNA_synth_B"/>
    <property type="match status" value="1"/>
</dbReference>
<feature type="domain" description="Aminoacyl-tRNA synthetase class Ia" evidence="11">
    <location>
        <begin position="618"/>
        <end position="657"/>
    </location>
</feature>
<dbReference type="SUPFAM" id="SSF52374">
    <property type="entry name" value="Nucleotidylyl transferase"/>
    <property type="match status" value="1"/>
</dbReference>
<dbReference type="PANTHER" id="PTHR43740">
    <property type="entry name" value="LEUCYL-TRNA SYNTHETASE"/>
    <property type="match status" value="1"/>
</dbReference>
<dbReference type="Gene3D" id="1.10.730.10">
    <property type="entry name" value="Isoleucyl-tRNA Synthetase, Domain 1"/>
    <property type="match status" value="1"/>
</dbReference>
<dbReference type="InterPro" id="IPR009008">
    <property type="entry name" value="Val/Leu/Ile-tRNA-synth_edit"/>
</dbReference>
<dbReference type="CDD" id="cd00812">
    <property type="entry name" value="LeuRS_core"/>
    <property type="match status" value="1"/>
</dbReference>
<proteinExistence type="inferred from homology"/>
<keyword evidence="6 9" id="KW-0648">Protein biosynthesis</keyword>
<evidence type="ECO:0000256" key="9">
    <source>
        <dbReference type="HAMAP-Rule" id="MF_00049"/>
    </source>
</evidence>
<evidence type="ECO:0000256" key="5">
    <source>
        <dbReference type="ARBA" id="ARBA00022840"/>
    </source>
</evidence>
<dbReference type="InterPro" id="IPR015413">
    <property type="entry name" value="Methionyl/Leucyl_tRNA_Synth"/>
</dbReference>
<feature type="domain" description="Methionyl/Valyl/Leucyl/Isoleucyl-tRNA synthetase anticodon-binding" evidence="12">
    <location>
        <begin position="690"/>
        <end position="804"/>
    </location>
</feature>
<dbReference type="InterPro" id="IPR002300">
    <property type="entry name" value="aa-tRNA-synth_Ia"/>
</dbReference>
<feature type="short sequence motif" description="'HIGH' region" evidence="9">
    <location>
        <begin position="46"/>
        <end position="56"/>
    </location>
</feature>
<dbReference type="GO" id="GO:0004823">
    <property type="term" value="F:leucine-tRNA ligase activity"/>
    <property type="evidence" value="ECO:0007669"/>
    <property type="project" value="UniProtKB-EC"/>
</dbReference>
<dbReference type="Pfam" id="PF13603">
    <property type="entry name" value="tRNA-synt_1_2"/>
    <property type="match status" value="1"/>
</dbReference>
<evidence type="ECO:0000259" key="12">
    <source>
        <dbReference type="Pfam" id="PF08264"/>
    </source>
</evidence>
<feature type="binding site" evidence="9">
    <location>
        <position position="621"/>
    </location>
    <ligand>
        <name>ATP</name>
        <dbReference type="ChEBI" id="CHEBI:30616"/>
    </ligand>
</feature>
<dbReference type="NCBIfam" id="TIGR00396">
    <property type="entry name" value="leuS_bact"/>
    <property type="match status" value="1"/>
</dbReference>
<evidence type="ECO:0000256" key="4">
    <source>
        <dbReference type="ARBA" id="ARBA00022741"/>
    </source>
</evidence>
<dbReference type="SUPFAM" id="SSF50677">
    <property type="entry name" value="ValRS/IleRS/LeuRS editing domain"/>
    <property type="match status" value="1"/>
</dbReference>
<keyword evidence="7 9" id="KW-0030">Aminoacyl-tRNA synthetase</keyword>
<dbReference type="InterPro" id="IPR025709">
    <property type="entry name" value="Leu_tRNA-synth_edit"/>
</dbReference>
<protein>
    <recommendedName>
        <fullName evidence="9">Leucine--tRNA ligase</fullName>
        <ecNumber evidence="9">6.1.1.4</ecNumber>
    </recommendedName>
    <alternativeName>
        <fullName evidence="9">Leucyl-tRNA synthetase</fullName>
        <shortName evidence="9">LeuRS</shortName>
    </alternativeName>
</protein>
<keyword evidence="5 9" id="KW-0067">ATP-binding</keyword>
<dbReference type="InterPro" id="IPR013155">
    <property type="entry name" value="M/V/L/I-tRNA-synth_anticd-bd"/>
</dbReference>
<dbReference type="InterPro" id="IPR001412">
    <property type="entry name" value="aa-tRNA-synth_I_CS"/>
</dbReference>
<keyword evidence="3 9" id="KW-0436">Ligase</keyword>
<dbReference type="Gene3D" id="3.40.50.620">
    <property type="entry name" value="HUPs"/>
    <property type="match status" value="2"/>
</dbReference>
<dbReference type="EMBL" id="JBHSDR010000003">
    <property type="protein sequence ID" value="MFC4294450.1"/>
    <property type="molecule type" value="Genomic_DNA"/>
</dbReference>
<keyword evidence="4 9" id="KW-0547">Nucleotide-binding</keyword>
<feature type="domain" description="Leucyl-tRNA synthetase editing" evidence="14">
    <location>
        <begin position="225"/>
        <end position="407"/>
    </location>
</feature>
<dbReference type="EC" id="6.1.1.4" evidence="9"/>
<accession>A0ABV8RM96</accession>
<comment type="subcellular location">
    <subcellularLocation>
        <location evidence="9">Cytoplasm</location>
    </subcellularLocation>
</comment>
<evidence type="ECO:0000256" key="8">
    <source>
        <dbReference type="ARBA" id="ARBA00047469"/>
    </source>
</evidence>
<dbReference type="Pfam" id="PF00133">
    <property type="entry name" value="tRNA-synt_1"/>
    <property type="match status" value="2"/>
</dbReference>